<evidence type="ECO:0000313" key="1">
    <source>
        <dbReference type="EMBL" id="KAK0470378.1"/>
    </source>
</evidence>
<protein>
    <submittedName>
        <fullName evidence="1">Uncharacterized protein</fullName>
    </submittedName>
</protein>
<comment type="caution">
    <text evidence="1">The sequence shown here is derived from an EMBL/GenBank/DDBJ whole genome shotgun (WGS) entry which is preliminary data.</text>
</comment>
<dbReference type="AlphaFoldDB" id="A0AA39NRW5"/>
<dbReference type="RefSeq" id="XP_060340171.1">
    <property type="nucleotide sequence ID" value="XM_060471015.1"/>
</dbReference>
<dbReference type="Proteomes" id="UP001175211">
    <property type="component" value="Unassembled WGS sequence"/>
</dbReference>
<proteinExistence type="predicted"/>
<evidence type="ECO:0000313" key="2">
    <source>
        <dbReference type="Proteomes" id="UP001175211"/>
    </source>
</evidence>
<dbReference type="GeneID" id="85354563"/>
<accession>A0AA39NRW5</accession>
<organism evidence="1 2">
    <name type="scientific">Armillaria tabescens</name>
    <name type="common">Ringless honey mushroom</name>
    <name type="synonym">Agaricus tabescens</name>
    <dbReference type="NCBI Taxonomy" id="1929756"/>
    <lineage>
        <taxon>Eukaryota</taxon>
        <taxon>Fungi</taxon>
        <taxon>Dikarya</taxon>
        <taxon>Basidiomycota</taxon>
        <taxon>Agaricomycotina</taxon>
        <taxon>Agaricomycetes</taxon>
        <taxon>Agaricomycetidae</taxon>
        <taxon>Agaricales</taxon>
        <taxon>Marasmiineae</taxon>
        <taxon>Physalacriaceae</taxon>
        <taxon>Desarmillaria</taxon>
    </lineage>
</organism>
<dbReference type="EMBL" id="JAUEPS010000001">
    <property type="protein sequence ID" value="KAK0470378.1"/>
    <property type="molecule type" value="Genomic_DNA"/>
</dbReference>
<sequence>MRLWYCGTPALASGAVLDLSMTYSYHSVSNDAIVSIFELRPLTTLTAPLEDSVPQPNSLLSALTPAIYAIAGRDFHCPSV</sequence>
<gene>
    <name evidence="1" type="ORF">EV420DRAFT_1500151</name>
</gene>
<keyword evidence="2" id="KW-1185">Reference proteome</keyword>
<reference evidence="1" key="1">
    <citation type="submission" date="2023-06" db="EMBL/GenBank/DDBJ databases">
        <authorList>
            <consortium name="Lawrence Berkeley National Laboratory"/>
            <person name="Ahrendt S."/>
            <person name="Sahu N."/>
            <person name="Indic B."/>
            <person name="Wong-Bajracharya J."/>
            <person name="Merenyi Z."/>
            <person name="Ke H.-M."/>
            <person name="Monk M."/>
            <person name="Kocsube S."/>
            <person name="Drula E."/>
            <person name="Lipzen A."/>
            <person name="Balint B."/>
            <person name="Henrissat B."/>
            <person name="Andreopoulos B."/>
            <person name="Martin F.M."/>
            <person name="Harder C.B."/>
            <person name="Rigling D."/>
            <person name="Ford K.L."/>
            <person name="Foster G.D."/>
            <person name="Pangilinan J."/>
            <person name="Papanicolaou A."/>
            <person name="Barry K."/>
            <person name="LaButti K."/>
            <person name="Viragh M."/>
            <person name="Koriabine M."/>
            <person name="Yan M."/>
            <person name="Riley R."/>
            <person name="Champramary S."/>
            <person name="Plett K.L."/>
            <person name="Tsai I.J."/>
            <person name="Slot J."/>
            <person name="Sipos G."/>
            <person name="Plett J."/>
            <person name="Nagy L.G."/>
            <person name="Grigoriev I.V."/>
        </authorList>
    </citation>
    <scope>NUCLEOTIDE SEQUENCE</scope>
    <source>
        <strain evidence="1">CCBAS 213</strain>
    </source>
</reference>
<name>A0AA39NRW5_ARMTA</name>